<organism evidence="7 8">
    <name type="scientific">Chroococcidiopsis cubana SAG 39.79</name>
    <dbReference type="NCBI Taxonomy" id="388085"/>
    <lineage>
        <taxon>Bacteria</taxon>
        <taxon>Bacillati</taxon>
        <taxon>Cyanobacteriota</taxon>
        <taxon>Cyanophyceae</taxon>
        <taxon>Chroococcidiopsidales</taxon>
        <taxon>Chroococcidiopsidaceae</taxon>
        <taxon>Chroococcidiopsis</taxon>
    </lineage>
</organism>
<feature type="region of interest" description="Disordered" evidence="5">
    <location>
        <begin position="175"/>
        <end position="205"/>
    </location>
</feature>
<dbReference type="PANTHER" id="PTHR30329:SF21">
    <property type="entry name" value="LIPOPROTEIN YIAD-RELATED"/>
    <property type="match status" value="1"/>
</dbReference>
<comment type="caution">
    <text evidence="7">The sequence shown here is derived from an EMBL/GenBank/DDBJ whole genome shotgun (WGS) entry which is preliminary data.</text>
</comment>
<name>A0AB37UM95_9CYAN</name>
<dbReference type="Pfam" id="PF00691">
    <property type="entry name" value="OmpA"/>
    <property type="match status" value="1"/>
</dbReference>
<evidence type="ECO:0000256" key="3">
    <source>
        <dbReference type="ARBA" id="ARBA00023237"/>
    </source>
</evidence>
<dbReference type="EMBL" id="RSCK01000013">
    <property type="protein sequence ID" value="RUT12549.1"/>
    <property type="molecule type" value="Genomic_DNA"/>
</dbReference>
<evidence type="ECO:0000313" key="8">
    <source>
        <dbReference type="Proteomes" id="UP000282574"/>
    </source>
</evidence>
<dbReference type="Gene3D" id="3.30.1330.60">
    <property type="entry name" value="OmpA-like domain"/>
    <property type="match status" value="1"/>
</dbReference>
<dbReference type="Proteomes" id="UP000282574">
    <property type="component" value="Unassembled WGS sequence"/>
</dbReference>
<dbReference type="InterPro" id="IPR006690">
    <property type="entry name" value="OMPA-like_CS"/>
</dbReference>
<dbReference type="PROSITE" id="PS51257">
    <property type="entry name" value="PROKAR_LIPOPROTEIN"/>
    <property type="match status" value="1"/>
</dbReference>
<dbReference type="InterPro" id="IPR050330">
    <property type="entry name" value="Bact_OuterMem_StrucFunc"/>
</dbReference>
<proteinExistence type="predicted"/>
<dbReference type="InterPro" id="IPR006664">
    <property type="entry name" value="OMP_bac"/>
</dbReference>
<evidence type="ECO:0000256" key="2">
    <source>
        <dbReference type="ARBA" id="ARBA00023136"/>
    </source>
</evidence>
<dbReference type="GO" id="GO:0009279">
    <property type="term" value="C:cell outer membrane"/>
    <property type="evidence" value="ECO:0007669"/>
    <property type="project" value="UniProtKB-SubCell"/>
</dbReference>
<feature type="compositionally biased region" description="Polar residues" evidence="5">
    <location>
        <begin position="192"/>
        <end position="201"/>
    </location>
</feature>
<keyword evidence="8" id="KW-1185">Reference proteome</keyword>
<protein>
    <recommendedName>
        <fullName evidence="6">OmpA-like domain-containing protein</fullName>
    </recommendedName>
</protein>
<accession>A0AB37UM95</accession>
<keyword evidence="2 4" id="KW-0472">Membrane</keyword>
<dbReference type="InterPro" id="IPR006665">
    <property type="entry name" value="OmpA-like"/>
</dbReference>
<reference evidence="7 8" key="1">
    <citation type="journal article" date="2019" name="Genome Biol. Evol.">
        <title>Day and night: Metabolic profiles and evolutionary relationships of six axenic non-marine cyanobacteria.</title>
        <authorList>
            <person name="Will S.E."/>
            <person name="Henke P."/>
            <person name="Boedeker C."/>
            <person name="Huang S."/>
            <person name="Brinkmann H."/>
            <person name="Rohde M."/>
            <person name="Jarek M."/>
            <person name="Friedl T."/>
            <person name="Seufert S."/>
            <person name="Schumacher M."/>
            <person name="Overmann J."/>
            <person name="Neumann-Schaal M."/>
            <person name="Petersen J."/>
        </authorList>
    </citation>
    <scope>NUCLEOTIDE SEQUENCE [LARGE SCALE GENOMIC DNA]</scope>
    <source>
        <strain evidence="7 8">SAG 39.79</strain>
    </source>
</reference>
<evidence type="ECO:0000256" key="5">
    <source>
        <dbReference type="SAM" id="MobiDB-lite"/>
    </source>
</evidence>
<evidence type="ECO:0000256" key="1">
    <source>
        <dbReference type="ARBA" id="ARBA00004442"/>
    </source>
</evidence>
<feature type="region of interest" description="Disordered" evidence="5">
    <location>
        <begin position="27"/>
        <end position="71"/>
    </location>
</feature>
<keyword evidence="3" id="KW-0998">Cell outer membrane</keyword>
<dbReference type="PROSITE" id="PS01068">
    <property type="entry name" value="OMPA_1"/>
    <property type="match status" value="1"/>
</dbReference>
<dbReference type="RefSeq" id="WP_106169094.1">
    <property type="nucleotide sequence ID" value="NZ_JAVKZF010000007.1"/>
</dbReference>
<dbReference type="PANTHER" id="PTHR30329">
    <property type="entry name" value="STATOR ELEMENT OF FLAGELLAR MOTOR COMPLEX"/>
    <property type="match status" value="1"/>
</dbReference>
<comment type="subcellular location">
    <subcellularLocation>
        <location evidence="1">Cell outer membrane</location>
    </subcellularLocation>
</comment>
<feature type="domain" description="OmpA-like" evidence="6">
    <location>
        <begin position="91"/>
        <end position="214"/>
    </location>
</feature>
<evidence type="ECO:0000256" key="4">
    <source>
        <dbReference type="PROSITE-ProRule" id="PRU00473"/>
    </source>
</evidence>
<dbReference type="SUPFAM" id="SSF103088">
    <property type="entry name" value="OmpA-like"/>
    <property type="match status" value="1"/>
</dbReference>
<sequence>MKYVLLQAAFSVSAMMLASCNEPIEKSRDASTAESVNPKQVQQFATAQVQPEPLKQERERASSFPDSGSQLTGDVSDLEGLVADLDGRITESETIIDLPADVLFDFDKANIRPDAVPRLEKLARLIQQSGSVMVQVNGYTDSKGSDAYNMKLSQRRAAAIAQWLASKEGIESERLRTKGYGESQPAAPNVNPDGSDNLEGQRTNRRVQVIIPRS</sequence>
<dbReference type="CDD" id="cd07185">
    <property type="entry name" value="OmpA_C-like"/>
    <property type="match status" value="1"/>
</dbReference>
<evidence type="ECO:0000313" key="7">
    <source>
        <dbReference type="EMBL" id="RUT12549.1"/>
    </source>
</evidence>
<gene>
    <name evidence="7" type="ORF">DSM107010_21410</name>
</gene>
<dbReference type="PROSITE" id="PS51123">
    <property type="entry name" value="OMPA_2"/>
    <property type="match status" value="1"/>
</dbReference>
<dbReference type="AlphaFoldDB" id="A0AB37UM95"/>
<dbReference type="InterPro" id="IPR036737">
    <property type="entry name" value="OmpA-like_sf"/>
</dbReference>
<dbReference type="PRINTS" id="PR01021">
    <property type="entry name" value="OMPADOMAIN"/>
</dbReference>
<feature type="compositionally biased region" description="Polar residues" evidence="5">
    <location>
        <begin position="32"/>
        <end position="49"/>
    </location>
</feature>
<evidence type="ECO:0000259" key="6">
    <source>
        <dbReference type="PROSITE" id="PS51123"/>
    </source>
</evidence>